<accession>A0ABS6FJM2</accession>
<gene>
    <name evidence="2" type="ORF">KQJ23_00250</name>
</gene>
<keyword evidence="3" id="KW-1185">Reference proteome</keyword>
<dbReference type="EMBL" id="JAHLQJ010000001">
    <property type="protein sequence ID" value="MBU5670248.1"/>
    <property type="molecule type" value="Genomic_DNA"/>
</dbReference>
<feature type="compositionally biased region" description="Polar residues" evidence="1">
    <location>
        <begin position="756"/>
        <end position="768"/>
    </location>
</feature>
<dbReference type="RefSeq" id="WP_216476590.1">
    <property type="nucleotide sequence ID" value="NZ_JAHLQJ010000001.1"/>
</dbReference>
<sequence>MANENDIGGKVGLDITDFKANIADLNRQIKVIDSGFKAAAAGMDDWGKSEAGLQTRIKSLNEITDLQRQKVANLTEQYAKVAAEKGENSKAAQDLLVRINKETESLNNNEKGLRDAQSSLDGYGNETEEAEQKTEDMDKSLGKLGQSLATVGGAAAKAAVAGLAAVGTAAAAAALAIGTKVVGAFGELEQNLGGSEAVFGEYASAIQKTGEEAYKNLGVSQSEYLATANKMGALFQGSGVEQQRSLELTEQAMQRAADMASVMGIDTAAALEAVNGAAKGNYTMMDNLGVAMNATTLEAYALSSGIQTAYKDMSQTEKTELAMKMFFEKTEQYAGNFAKESTQTISGSLGLLKSSIESLTAGLGNSEADITNLTGNVVDAFSAVIANVVPIIKNLAAALPQAVKTALAEVVGIAPEIIPVFVDLFGEVLSMIGSLLPEVVVLAVDLVQSLVDGIIDNIPMLTESAIKIVMSLIDGIISMLPMLADGALQLIIGLAMGIGQALPQLIPTVIEVIGQIVKTLIDNVPMLIDAALQLVLGLVDSILDLLPELIPAAIGLIVTLANGIIDALPKLIEKIPEIVETIVNVIVQNLPLLITAAVKIIVQLVSTIISNLPMIIKAAIQIIAALVKGILGAIPEVLAVVPKLFSELLTAFKNSKWGQLGIDLMQGIIEGVKDTAKNLANSVVEAAKGALDGAKKFLGIHSPSRVMRDQVGKMIPAGMAEGIKDSAKQVNAAMDAMNRELTVSPVINPAPKHNPSAGSSGGSQVTNNFEGMVSGNTFVVRNDEDIDRLSQKLGGYVADNIRGGGE</sequence>
<dbReference type="Proteomes" id="UP000743001">
    <property type="component" value="Unassembled WGS sequence"/>
</dbReference>
<evidence type="ECO:0000313" key="2">
    <source>
        <dbReference type="EMBL" id="MBU5670248.1"/>
    </source>
</evidence>
<feature type="compositionally biased region" description="Polar residues" evidence="1">
    <location>
        <begin position="107"/>
        <end position="120"/>
    </location>
</feature>
<organism evidence="2 3">
    <name type="scientific">Paenibacillus brevis</name>
    <dbReference type="NCBI Taxonomy" id="2841508"/>
    <lineage>
        <taxon>Bacteria</taxon>
        <taxon>Bacillati</taxon>
        <taxon>Bacillota</taxon>
        <taxon>Bacilli</taxon>
        <taxon>Bacillales</taxon>
        <taxon>Paenibacillaceae</taxon>
        <taxon>Paenibacillus</taxon>
    </lineage>
</organism>
<comment type="caution">
    <text evidence="2">The sequence shown here is derived from an EMBL/GenBank/DDBJ whole genome shotgun (WGS) entry which is preliminary data.</text>
</comment>
<feature type="region of interest" description="Disordered" evidence="1">
    <location>
        <begin position="107"/>
        <end position="135"/>
    </location>
</feature>
<feature type="region of interest" description="Disordered" evidence="1">
    <location>
        <begin position="749"/>
        <end position="768"/>
    </location>
</feature>
<protein>
    <submittedName>
        <fullName evidence="2">Phage tail protein</fullName>
    </submittedName>
</protein>
<name>A0ABS6FJM2_9BACL</name>
<proteinExistence type="predicted"/>
<reference evidence="2 3" key="1">
    <citation type="submission" date="2021-06" db="EMBL/GenBank/DDBJ databases">
        <authorList>
            <person name="Sun Q."/>
            <person name="Li D."/>
        </authorList>
    </citation>
    <scope>NUCLEOTIDE SEQUENCE [LARGE SCALE GENOMIC DNA]</scope>
    <source>
        <strain evidence="2 3">MSJ-6</strain>
    </source>
</reference>
<evidence type="ECO:0000313" key="3">
    <source>
        <dbReference type="Proteomes" id="UP000743001"/>
    </source>
</evidence>
<evidence type="ECO:0000256" key="1">
    <source>
        <dbReference type="SAM" id="MobiDB-lite"/>
    </source>
</evidence>